<proteinExistence type="predicted"/>
<dbReference type="PANTHER" id="PTHR46033:SF8">
    <property type="entry name" value="PROTEIN MAINTENANCE OF MERISTEMS-LIKE"/>
    <property type="match status" value="1"/>
</dbReference>
<dbReference type="GO" id="GO:0010073">
    <property type="term" value="P:meristem maintenance"/>
    <property type="evidence" value="ECO:0007669"/>
    <property type="project" value="InterPro"/>
</dbReference>
<keyword evidence="3" id="KW-1185">Reference proteome</keyword>
<gene>
    <name evidence="2" type="ORF">Ahy_A10g047836</name>
</gene>
<evidence type="ECO:0000259" key="1">
    <source>
        <dbReference type="Pfam" id="PF10536"/>
    </source>
</evidence>
<evidence type="ECO:0000313" key="2">
    <source>
        <dbReference type="EMBL" id="RYR33273.1"/>
    </source>
</evidence>
<dbReference type="EMBL" id="SDMP01000010">
    <property type="protein sequence ID" value="RYR33273.1"/>
    <property type="molecule type" value="Genomic_DNA"/>
</dbReference>
<dbReference type="PANTHER" id="PTHR46033">
    <property type="entry name" value="PROTEIN MAIN-LIKE 2"/>
    <property type="match status" value="1"/>
</dbReference>
<evidence type="ECO:0000313" key="3">
    <source>
        <dbReference type="Proteomes" id="UP000289738"/>
    </source>
</evidence>
<organism evidence="2 3">
    <name type="scientific">Arachis hypogaea</name>
    <name type="common">Peanut</name>
    <dbReference type="NCBI Taxonomy" id="3818"/>
    <lineage>
        <taxon>Eukaryota</taxon>
        <taxon>Viridiplantae</taxon>
        <taxon>Streptophyta</taxon>
        <taxon>Embryophyta</taxon>
        <taxon>Tracheophyta</taxon>
        <taxon>Spermatophyta</taxon>
        <taxon>Magnoliopsida</taxon>
        <taxon>eudicotyledons</taxon>
        <taxon>Gunneridae</taxon>
        <taxon>Pentapetalae</taxon>
        <taxon>rosids</taxon>
        <taxon>fabids</taxon>
        <taxon>Fabales</taxon>
        <taxon>Fabaceae</taxon>
        <taxon>Papilionoideae</taxon>
        <taxon>50 kb inversion clade</taxon>
        <taxon>dalbergioids sensu lato</taxon>
        <taxon>Dalbergieae</taxon>
        <taxon>Pterocarpus clade</taxon>
        <taxon>Arachis</taxon>
    </lineage>
</organism>
<dbReference type="Pfam" id="PF10536">
    <property type="entry name" value="PMD"/>
    <property type="match status" value="1"/>
</dbReference>
<feature type="domain" description="Aminotransferase-like plant mobile" evidence="1">
    <location>
        <begin position="43"/>
        <end position="225"/>
    </location>
</feature>
<dbReference type="InterPro" id="IPR044824">
    <property type="entry name" value="MAIN-like"/>
</dbReference>
<protein>
    <recommendedName>
        <fullName evidence="1">Aminotransferase-like plant mobile domain-containing protein</fullName>
    </recommendedName>
</protein>
<sequence length="226" mass="26731">MRTAILHRCITSMRWQQGMRLDDRRHFGEISDGADEPTVRRYVWAYIMMLLETQLFGDKSGTRIHIRWLPYIVRLEDMGRYSWESAALSWLYHCMCRVGNIHMVKLPEPLQLLQSRIFWQFPKFRPAGYDTFASFSDNLGVGCRWSGHNRTASEKGPQVASYRLSIDLLQAGNFIWMPYSSHDIAQVVHWRYWSLGIWRYGVLIYFAVIKWYQIDRVILQFGGVQP</sequence>
<dbReference type="AlphaFoldDB" id="A0A445B3L3"/>
<reference evidence="2 3" key="1">
    <citation type="submission" date="2019-01" db="EMBL/GenBank/DDBJ databases">
        <title>Sequencing of cultivated peanut Arachis hypogaea provides insights into genome evolution and oil improvement.</title>
        <authorList>
            <person name="Chen X."/>
        </authorList>
    </citation>
    <scope>NUCLEOTIDE SEQUENCE [LARGE SCALE GENOMIC DNA]</scope>
    <source>
        <strain evidence="3">cv. Fuhuasheng</strain>
        <tissue evidence="2">Leaves</tissue>
    </source>
</reference>
<name>A0A445B3L3_ARAHY</name>
<accession>A0A445B3L3</accession>
<comment type="caution">
    <text evidence="2">The sequence shown here is derived from an EMBL/GenBank/DDBJ whole genome shotgun (WGS) entry which is preliminary data.</text>
</comment>
<dbReference type="Proteomes" id="UP000289738">
    <property type="component" value="Chromosome A10"/>
</dbReference>
<dbReference type="InterPro" id="IPR019557">
    <property type="entry name" value="AminoTfrase-like_pln_mobile"/>
</dbReference>